<comment type="caution">
    <text evidence="2">The sequence shown here is derived from an EMBL/GenBank/DDBJ whole genome shotgun (WGS) entry which is preliminary data.</text>
</comment>
<dbReference type="EMBL" id="JARAOO010000003">
    <property type="protein sequence ID" value="KAJ7974466.1"/>
    <property type="molecule type" value="Genomic_DNA"/>
</dbReference>
<evidence type="ECO:0000313" key="3">
    <source>
        <dbReference type="Proteomes" id="UP001163823"/>
    </source>
</evidence>
<feature type="region of interest" description="Disordered" evidence="1">
    <location>
        <begin position="87"/>
        <end position="112"/>
    </location>
</feature>
<gene>
    <name evidence="2" type="ORF">O6P43_004533</name>
</gene>
<dbReference type="AlphaFoldDB" id="A0AAD7VFZ0"/>
<organism evidence="2 3">
    <name type="scientific">Quillaja saponaria</name>
    <name type="common">Soap bark tree</name>
    <dbReference type="NCBI Taxonomy" id="32244"/>
    <lineage>
        <taxon>Eukaryota</taxon>
        <taxon>Viridiplantae</taxon>
        <taxon>Streptophyta</taxon>
        <taxon>Embryophyta</taxon>
        <taxon>Tracheophyta</taxon>
        <taxon>Spermatophyta</taxon>
        <taxon>Magnoliopsida</taxon>
        <taxon>eudicotyledons</taxon>
        <taxon>Gunneridae</taxon>
        <taxon>Pentapetalae</taxon>
        <taxon>rosids</taxon>
        <taxon>fabids</taxon>
        <taxon>Fabales</taxon>
        <taxon>Quillajaceae</taxon>
        <taxon>Quillaja</taxon>
    </lineage>
</organism>
<proteinExistence type="predicted"/>
<protein>
    <submittedName>
        <fullName evidence="2">Uncharacterized protein</fullName>
    </submittedName>
</protein>
<keyword evidence="3" id="KW-1185">Reference proteome</keyword>
<accession>A0AAD7VFZ0</accession>
<evidence type="ECO:0000313" key="2">
    <source>
        <dbReference type="EMBL" id="KAJ7974466.1"/>
    </source>
</evidence>
<name>A0AAD7VFZ0_QUISA</name>
<dbReference type="Proteomes" id="UP001163823">
    <property type="component" value="Chromosome 3"/>
</dbReference>
<sequence>MTPFATSYLEPILFIYKAAAVISPRLKPLQFLQTHLISESTLFKALASQLLGSNLILLLLSDNIFNPLRRYLTCRIPLSRENMHPRLYKSMNKNKKLKEEDGEESRTTNLLV</sequence>
<reference evidence="2" key="1">
    <citation type="journal article" date="2023" name="Science">
        <title>Elucidation of the pathway for biosynthesis of saponin adjuvants from the soapbark tree.</title>
        <authorList>
            <person name="Reed J."/>
            <person name="Orme A."/>
            <person name="El-Demerdash A."/>
            <person name="Owen C."/>
            <person name="Martin L.B.B."/>
            <person name="Misra R.C."/>
            <person name="Kikuchi S."/>
            <person name="Rejzek M."/>
            <person name="Martin A.C."/>
            <person name="Harkess A."/>
            <person name="Leebens-Mack J."/>
            <person name="Louveau T."/>
            <person name="Stephenson M.J."/>
            <person name="Osbourn A."/>
        </authorList>
    </citation>
    <scope>NUCLEOTIDE SEQUENCE</scope>
    <source>
        <strain evidence="2">S10</strain>
    </source>
</reference>
<evidence type="ECO:0000256" key="1">
    <source>
        <dbReference type="SAM" id="MobiDB-lite"/>
    </source>
</evidence>
<dbReference type="KEGG" id="qsa:O6P43_004533"/>